<evidence type="ECO:0000256" key="4">
    <source>
        <dbReference type="RuleBase" id="RU361235"/>
    </source>
</evidence>
<evidence type="ECO:0000313" key="6">
    <source>
        <dbReference type="EMBL" id="CAG5123028.1"/>
    </source>
</evidence>
<dbReference type="EMBL" id="CAJHNH020001425">
    <property type="protein sequence ID" value="CAG5123028.1"/>
    <property type="molecule type" value="Genomic_DNA"/>
</dbReference>
<feature type="domain" description="Carboxylesterase type B" evidence="5">
    <location>
        <begin position="31"/>
        <end position="535"/>
    </location>
</feature>
<dbReference type="AlphaFoldDB" id="A0A8S3Z3Y4"/>
<comment type="similarity">
    <text evidence="1 4">Belongs to the type-B carboxylesterase/lipase family.</text>
</comment>
<proteinExistence type="inferred from homology"/>
<dbReference type="PANTHER" id="PTHR43903">
    <property type="entry name" value="NEUROLIGIN"/>
    <property type="match status" value="1"/>
</dbReference>
<dbReference type="PROSITE" id="PS00122">
    <property type="entry name" value="CARBOXYLESTERASE_B_1"/>
    <property type="match status" value="1"/>
</dbReference>
<dbReference type="Pfam" id="PF00135">
    <property type="entry name" value="COesterase"/>
    <property type="match status" value="1"/>
</dbReference>
<dbReference type="InterPro" id="IPR002018">
    <property type="entry name" value="CarbesteraseB"/>
</dbReference>
<accession>A0A8S3Z3Y4</accession>
<dbReference type="Proteomes" id="UP000678393">
    <property type="component" value="Unassembled WGS sequence"/>
</dbReference>
<sequence>MANRIAPHLVCLTLACLLAAAWAADTSNNTVEVSLNPGQQLRGFYRALATGTVIYKFWGIRYGQPPTGDKRFSQPEAAPEWQGVRDALDFGPRCWQSPVGKGESEDCLFLNVFTPTLNGSIPVMVWIHGGAYNTGSGSDFRYDGSTLADRGVVIVTINYRLGAYGFLSTEDDVMPGNYGLLDQVLALKWVQKNIHAFGGDPNKVTIFGESAGSSSVSLHVLSPLSKGLFHRAIMQSGCSLSVWAVERPASEISVEQYTRQVGARVGCSDDDSEKFLTCLRKVDAQELFNASYVFKHEVDIDIIAPPRVETKFGFLPHYPQYILDNGLFNKVDTIRGFNSGEWSFVINDADEDGLTRREFAKNFANAFSSYSLNNKTKKHLLQIVKSVYLGNETNPIAIRSSLIEAFRDTLFAASELLELEKMLSHGGEGFNHYVYELAYRVQSLLELQSLGPEWWGVIHSGDLPLVFTDDQVGLVASMTSPEDLAVGNKIQTWWTNFAKFGNPTATKVDEDGVDVRWDQYTLNSPQVLTIDLKSTLAPYSRQSALQLFDDILTFLKSPNATSATSG</sequence>
<evidence type="ECO:0000256" key="3">
    <source>
        <dbReference type="ARBA" id="ARBA00022801"/>
    </source>
</evidence>
<evidence type="ECO:0000313" key="7">
    <source>
        <dbReference type="Proteomes" id="UP000678393"/>
    </source>
</evidence>
<dbReference type="OrthoDB" id="408631at2759"/>
<dbReference type="InterPro" id="IPR051093">
    <property type="entry name" value="Neuroligin/BSAL"/>
</dbReference>
<dbReference type="Gene3D" id="3.40.50.1820">
    <property type="entry name" value="alpha/beta hydrolase"/>
    <property type="match status" value="1"/>
</dbReference>
<organism evidence="6 7">
    <name type="scientific">Candidula unifasciata</name>
    <dbReference type="NCBI Taxonomy" id="100452"/>
    <lineage>
        <taxon>Eukaryota</taxon>
        <taxon>Metazoa</taxon>
        <taxon>Spiralia</taxon>
        <taxon>Lophotrochozoa</taxon>
        <taxon>Mollusca</taxon>
        <taxon>Gastropoda</taxon>
        <taxon>Heterobranchia</taxon>
        <taxon>Euthyneura</taxon>
        <taxon>Panpulmonata</taxon>
        <taxon>Eupulmonata</taxon>
        <taxon>Stylommatophora</taxon>
        <taxon>Helicina</taxon>
        <taxon>Helicoidea</taxon>
        <taxon>Geomitridae</taxon>
        <taxon>Candidula</taxon>
    </lineage>
</organism>
<gene>
    <name evidence="6" type="ORF">CUNI_LOCUS8586</name>
</gene>
<dbReference type="InterPro" id="IPR029058">
    <property type="entry name" value="AB_hydrolase_fold"/>
</dbReference>
<evidence type="ECO:0000256" key="1">
    <source>
        <dbReference type="ARBA" id="ARBA00005964"/>
    </source>
</evidence>
<dbReference type="InterPro" id="IPR019826">
    <property type="entry name" value="Carboxylesterase_B_AS"/>
</dbReference>
<dbReference type="GO" id="GO:0016787">
    <property type="term" value="F:hydrolase activity"/>
    <property type="evidence" value="ECO:0007669"/>
    <property type="project" value="UniProtKB-KW"/>
</dbReference>
<dbReference type="InterPro" id="IPR019819">
    <property type="entry name" value="Carboxylesterase_B_CS"/>
</dbReference>
<keyword evidence="7" id="KW-1185">Reference proteome</keyword>
<reference evidence="6" key="1">
    <citation type="submission" date="2021-04" db="EMBL/GenBank/DDBJ databases">
        <authorList>
            <consortium name="Molecular Ecology Group"/>
        </authorList>
    </citation>
    <scope>NUCLEOTIDE SEQUENCE</scope>
</reference>
<dbReference type="EC" id="3.1.1.-" evidence="4"/>
<evidence type="ECO:0000256" key="2">
    <source>
        <dbReference type="ARBA" id="ARBA00022729"/>
    </source>
</evidence>
<dbReference type="PROSITE" id="PS51257">
    <property type="entry name" value="PROKAR_LIPOPROTEIN"/>
    <property type="match status" value="1"/>
</dbReference>
<dbReference type="PROSITE" id="PS00941">
    <property type="entry name" value="CARBOXYLESTERASE_B_2"/>
    <property type="match status" value="1"/>
</dbReference>
<protein>
    <recommendedName>
        <fullName evidence="4">Carboxylic ester hydrolase</fullName>
        <ecNumber evidence="4">3.1.1.-</ecNumber>
    </recommendedName>
</protein>
<dbReference type="SUPFAM" id="SSF53474">
    <property type="entry name" value="alpha/beta-Hydrolases"/>
    <property type="match status" value="1"/>
</dbReference>
<comment type="caution">
    <text evidence="6">The sequence shown here is derived from an EMBL/GenBank/DDBJ whole genome shotgun (WGS) entry which is preliminary data.</text>
</comment>
<feature type="signal peptide" evidence="4">
    <location>
        <begin position="1"/>
        <end position="23"/>
    </location>
</feature>
<evidence type="ECO:0000259" key="5">
    <source>
        <dbReference type="Pfam" id="PF00135"/>
    </source>
</evidence>
<feature type="chain" id="PRO_5035966779" description="Carboxylic ester hydrolase" evidence="4">
    <location>
        <begin position="24"/>
        <end position="566"/>
    </location>
</feature>
<keyword evidence="3 4" id="KW-0378">Hydrolase</keyword>
<keyword evidence="2 4" id="KW-0732">Signal</keyword>
<name>A0A8S3Z3Y4_9EUPU</name>